<gene>
    <name evidence="4" type="ORF">C7I55_18245</name>
</gene>
<evidence type="ECO:0000313" key="4">
    <source>
        <dbReference type="EMBL" id="PSJ38387.1"/>
    </source>
</evidence>
<evidence type="ECO:0000256" key="1">
    <source>
        <dbReference type="SAM" id="MobiDB-lite"/>
    </source>
</evidence>
<feature type="region of interest" description="Disordered" evidence="1">
    <location>
        <begin position="100"/>
        <end position="164"/>
    </location>
</feature>
<name>A0A2P7QK97_9SPHN</name>
<keyword evidence="2" id="KW-0812">Transmembrane</keyword>
<comment type="caution">
    <text evidence="4">The sequence shown here is derived from an EMBL/GenBank/DDBJ whole genome shotgun (WGS) entry which is preliminary data.</text>
</comment>
<proteinExistence type="predicted"/>
<protein>
    <recommendedName>
        <fullName evidence="3">SPOR domain-containing protein</fullName>
    </recommendedName>
</protein>
<reference evidence="4 5" key="1">
    <citation type="submission" date="2018-03" db="EMBL/GenBank/DDBJ databases">
        <title>The draft genome of Sphingosinicella sp. GL-C-18.</title>
        <authorList>
            <person name="Liu L."/>
            <person name="Li L."/>
            <person name="Liang L."/>
            <person name="Zhang X."/>
            <person name="Wang T."/>
        </authorList>
    </citation>
    <scope>NUCLEOTIDE SEQUENCE [LARGE SCALE GENOMIC DNA]</scope>
    <source>
        <strain evidence="4 5">GL-C-18</strain>
    </source>
</reference>
<sequence>MTDVRAGDATPFEEDRLPWLEAVEDDDRGDGPSALKMIVGVLIALVGIGAIVGGIFWMNGRNAPASGEIELIKAPEGAYKVRPDDPGGMAVEGEGDTAFAASAGQDPKSNINTDAVPESPVGSGAQPQPKASGDAGLISAPPPTNVPSTNAPATTGTPPAAAPAGPGGTIQLGAFSSQANATSAWKALSGRFTYLAPLSHNVVPVSAGGKTLYRLRASGPGAANICGRLRVAGETCVNL</sequence>
<accession>A0A2P7QK97</accession>
<dbReference type="PROSITE" id="PS51724">
    <property type="entry name" value="SPOR"/>
    <property type="match status" value="1"/>
</dbReference>
<dbReference type="AlphaFoldDB" id="A0A2P7QK97"/>
<evidence type="ECO:0000259" key="3">
    <source>
        <dbReference type="PROSITE" id="PS51724"/>
    </source>
</evidence>
<evidence type="ECO:0000256" key="2">
    <source>
        <dbReference type="SAM" id="Phobius"/>
    </source>
</evidence>
<feature type="domain" description="SPOR" evidence="3">
    <location>
        <begin position="162"/>
        <end position="239"/>
    </location>
</feature>
<keyword evidence="2" id="KW-0472">Membrane</keyword>
<feature type="compositionally biased region" description="Low complexity" evidence="1">
    <location>
        <begin position="151"/>
        <end position="164"/>
    </location>
</feature>
<dbReference type="OrthoDB" id="7390714at2"/>
<keyword evidence="2" id="KW-1133">Transmembrane helix</keyword>
<dbReference type="EMBL" id="PXYI01000006">
    <property type="protein sequence ID" value="PSJ38387.1"/>
    <property type="molecule type" value="Genomic_DNA"/>
</dbReference>
<organism evidence="4 5">
    <name type="scientific">Allosphingosinicella deserti</name>
    <dbReference type="NCBI Taxonomy" id="2116704"/>
    <lineage>
        <taxon>Bacteria</taxon>
        <taxon>Pseudomonadati</taxon>
        <taxon>Pseudomonadota</taxon>
        <taxon>Alphaproteobacteria</taxon>
        <taxon>Sphingomonadales</taxon>
        <taxon>Sphingomonadaceae</taxon>
        <taxon>Allosphingosinicella</taxon>
    </lineage>
</organism>
<dbReference type="Proteomes" id="UP000241167">
    <property type="component" value="Unassembled WGS sequence"/>
</dbReference>
<dbReference type="Pfam" id="PF05036">
    <property type="entry name" value="SPOR"/>
    <property type="match status" value="1"/>
</dbReference>
<evidence type="ECO:0000313" key="5">
    <source>
        <dbReference type="Proteomes" id="UP000241167"/>
    </source>
</evidence>
<feature type="transmembrane region" description="Helical" evidence="2">
    <location>
        <begin position="37"/>
        <end position="58"/>
    </location>
</feature>
<keyword evidence="5" id="KW-1185">Reference proteome</keyword>
<dbReference type="InterPro" id="IPR007730">
    <property type="entry name" value="SPOR-like_dom"/>
</dbReference>
<dbReference type="GO" id="GO:0042834">
    <property type="term" value="F:peptidoglycan binding"/>
    <property type="evidence" value="ECO:0007669"/>
    <property type="project" value="InterPro"/>
</dbReference>
<dbReference type="RefSeq" id="WP_106514457.1">
    <property type="nucleotide sequence ID" value="NZ_PXYI01000006.1"/>
</dbReference>